<comment type="caution">
    <text evidence="15">The sequence shown here is derived from an EMBL/GenBank/DDBJ whole genome shotgun (WGS) entry which is preliminary data.</text>
</comment>
<feature type="compositionally biased region" description="Basic and acidic residues" evidence="12">
    <location>
        <begin position="341"/>
        <end position="350"/>
    </location>
</feature>
<dbReference type="EMBL" id="BNCP01000008">
    <property type="protein sequence ID" value="GIL76215.1"/>
    <property type="molecule type" value="Genomic_DNA"/>
</dbReference>
<keyword evidence="3" id="KW-0813">Transport</keyword>
<keyword evidence="8" id="KW-1278">Translocase</keyword>
<dbReference type="PANTHER" id="PTHR24223">
    <property type="entry name" value="ATP-BINDING CASSETTE SUB-FAMILY C"/>
    <property type="match status" value="1"/>
</dbReference>
<evidence type="ECO:0000256" key="9">
    <source>
        <dbReference type="ARBA" id="ARBA00022989"/>
    </source>
</evidence>
<gene>
    <name evidence="15" type="ORF">Vretifemale_5709</name>
</gene>
<dbReference type="OrthoDB" id="6500128at2759"/>
<dbReference type="PANTHER" id="PTHR24223:SF330">
    <property type="entry name" value="ATP-BINDING CASSETTE SUB-FAMILY C MEMBER 10"/>
    <property type="match status" value="1"/>
</dbReference>
<evidence type="ECO:0000256" key="7">
    <source>
        <dbReference type="ARBA" id="ARBA00022840"/>
    </source>
</evidence>
<proteinExistence type="inferred from homology"/>
<dbReference type="AlphaFoldDB" id="A0A8J4C600"/>
<dbReference type="Gene3D" id="1.20.1560.10">
    <property type="entry name" value="ABC transporter type 1, transmembrane domain"/>
    <property type="match status" value="2"/>
</dbReference>
<dbReference type="SUPFAM" id="SSF90123">
    <property type="entry name" value="ABC transporter transmembrane region"/>
    <property type="match status" value="1"/>
</dbReference>
<feature type="transmembrane region" description="Helical" evidence="13">
    <location>
        <begin position="399"/>
        <end position="419"/>
    </location>
</feature>
<evidence type="ECO:0000256" key="5">
    <source>
        <dbReference type="ARBA" id="ARBA00022737"/>
    </source>
</evidence>
<dbReference type="GO" id="GO:0016020">
    <property type="term" value="C:membrane"/>
    <property type="evidence" value="ECO:0007669"/>
    <property type="project" value="InterPro"/>
</dbReference>
<feature type="region of interest" description="Disordered" evidence="12">
    <location>
        <begin position="331"/>
        <end position="358"/>
    </location>
</feature>
<keyword evidence="6" id="KW-0547">Nucleotide-binding</keyword>
<keyword evidence="10 13" id="KW-0472">Membrane</keyword>
<evidence type="ECO:0000313" key="15">
    <source>
        <dbReference type="EMBL" id="GIL76215.1"/>
    </source>
</evidence>
<dbReference type="GO" id="GO:0005524">
    <property type="term" value="F:ATP binding"/>
    <property type="evidence" value="ECO:0007669"/>
    <property type="project" value="UniProtKB-KW"/>
</dbReference>
<evidence type="ECO:0000256" key="8">
    <source>
        <dbReference type="ARBA" id="ARBA00022967"/>
    </source>
</evidence>
<comment type="similarity">
    <text evidence="1">Belongs to the ABC transporter superfamily. ABCC family. Conjugate transporter (TC 3.A.1.208) subfamily.</text>
</comment>
<feature type="transmembrane region" description="Helical" evidence="13">
    <location>
        <begin position="480"/>
        <end position="507"/>
    </location>
</feature>
<evidence type="ECO:0000256" key="4">
    <source>
        <dbReference type="ARBA" id="ARBA00022692"/>
    </source>
</evidence>
<comment type="catalytic activity">
    <reaction evidence="11">
        <text>ATP + H2O + xenobioticSide 1 = ADP + phosphate + xenobioticSide 2.</text>
        <dbReference type="EC" id="7.6.2.2"/>
    </reaction>
</comment>
<evidence type="ECO:0000256" key="10">
    <source>
        <dbReference type="ARBA" id="ARBA00023136"/>
    </source>
</evidence>
<evidence type="ECO:0000313" key="16">
    <source>
        <dbReference type="Proteomes" id="UP000747110"/>
    </source>
</evidence>
<dbReference type="PROSITE" id="PS50929">
    <property type="entry name" value="ABC_TM1F"/>
    <property type="match status" value="1"/>
</dbReference>
<feature type="non-terminal residue" evidence="15">
    <location>
        <position position="611"/>
    </location>
</feature>
<dbReference type="EC" id="7.6.2.2" evidence="2"/>
<feature type="domain" description="ABC transmembrane type-1" evidence="14">
    <location>
        <begin position="124"/>
        <end position="544"/>
    </location>
</feature>
<evidence type="ECO:0000256" key="3">
    <source>
        <dbReference type="ARBA" id="ARBA00022448"/>
    </source>
</evidence>
<keyword evidence="9 13" id="KW-1133">Transmembrane helix</keyword>
<dbReference type="InterPro" id="IPR011527">
    <property type="entry name" value="ABC1_TM_dom"/>
</dbReference>
<keyword evidence="5" id="KW-0677">Repeat</keyword>
<dbReference type="Proteomes" id="UP000747110">
    <property type="component" value="Unassembled WGS sequence"/>
</dbReference>
<feature type="region of interest" description="Disordered" evidence="12">
    <location>
        <begin position="169"/>
        <end position="188"/>
    </location>
</feature>
<reference evidence="15" key="1">
    <citation type="journal article" date="2021" name="Proc. Natl. Acad. Sci. U.S.A.">
        <title>Three genomes in the algal genus Volvox reveal the fate of a haploid sex-determining region after a transition to homothallism.</title>
        <authorList>
            <person name="Yamamoto K."/>
            <person name="Hamaji T."/>
            <person name="Kawai-Toyooka H."/>
            <person name="Matsuzaki R."/>
            <person name="Takahashi F."/>
            <person name="Nishimura Y."/>
            <person name="Kawachi M."/>
            <person name="Noguchi H."/>
            <person name="Minakuchi Y."/>
            <person name="Umen J.G."/>
            <person name="Toyoda A."/>
            <person name="Nozaki H."/>
        </authorList>
    </citation>
    <scope>NUCLEOTIDE SEQUENCE</scope>
    <source>
        <strain evidence="15">NIES-3786</strain>
    </source>
</reference>
<keyword evidence="4 13" id="KW-0812">Transmembrane</keyword>
<evidence type="ECO:0000256" key="13">
    <source>
        <dbReference type="SAM" id="Phobius"/>
    </source>
</evidence>
<dbReference type="InterPro" id="IPR050173">
    <property type="entry name" value="ABC_transporter_C-like"/>
</dbReference>
<dbReference type="InterPro" id="IPR036640">
    <property type="entry name" value="ABC1_TM_sf"/>
</dbReference>
<keyword evidence="7" id="KW-0067">ATP-binding</keyword>
<name>A0A8J4C600_9CHLO</name>
<accession>A0A8J4C600</accession>
<evidence type="ECO:0000256" key="12">
    <source>
        <dbReference type="SAM" id="MobiDB-lite"/>
    </source>
</evidence>
<evidence type="ECO:0000256" key="11">
    <source>
        <dbReference type="ARBA" id="ARBA00034018"/>
    </source>
</evidence>
<evidence type="ECO:0000256" key="1">
    <source>
        <dbReference type="ARBA" id="ARBA00009726"/>
    </source>
</evidence>
<organism evidence="15 16">
    <name type="scientific">Volvox reticuliferus</name>
    <dbReference type="NCBI Taxonomy" id="1737510"/>
    <lineage>
        <taxon>Eukaryota</taxon>
        <taxon>Viridiplantae</taxon>
        <taxon>Chlorophyta</taxon>
        <taxon>core chlorophytes</taxon>
        <taxon>Chlorophyceae</taxon>
        <taxon>CS clade</taxon>
        <taxon>Chlamydomonadales</taxon>
        <taxon>Volvocaceae</taxon>
        <taxon>Volvox</taxon>
    </lineage>
</organism>
<evidence type="ECO:0000259" key="14">
    <source>
        <dbReference type="PROSITE" id="PS50929"/>
    </source>
</evidence>
<sequence>MARVRTRTRAAGSELVEPLLSPTDEIAGAAAAGRAARPGTTTPMPACTAGHGWWGACWFTWVTPLMRTGSCRQLQPEDLLLLEPSLQPELCGRSLWLSWSKELLRPGRPSLLRALIRTYGRPYAFLGLLKLLNDLLSFSGPLLLKLLVTWLTAAAAPPPPATTVMLTHGSVSPSRKAPGGEAGSATGTLAGSSTAEAVVMAAGFGSGSSNGGGGSAVSDPWNYLCGLAAALGPSSPHFGMVCVALLGLTSVIRALLNAHFNYQLSRLSCQLRAGLMSVLYRKSLLAARYDHRAATAPSGATSTTAAAVAATPCESPAAGEIGASEDISAEVGGTRTAATAEAKDRRDGKGPGDPSADVSTLMSVDSGRAVNLLLSFHELWSLPMQMVLALYMLYMQVRYAFLAGLVVSLLLVPANKLIASRILAASREMMSAKDARVGLMSELLRGIATVKTSPPWEQFYVTKVSAARRRELRGLAVRKYLDALCVYFWAATSLLFSALTFGLVVVLEGAEALTPPVAFTALSLFQLLTAPLNAFPWVVNGVVEAVVSVRRLQDYLSRSETKALWAYEDLELHLGDLHPATAATLLAASSTTAATAAGGGCSGIGSASGGV</sequence>
<dbReference type="FunFam" id="1.20.1560.10:FF:000037">
    <property type="entry name" value="ATP-binding cassette subfamily C member 10"/>
    <property type="match status" value="1"/>
</dbReference>
<dbReference type="Pfam" id="PF00664">
    <property type="entry name" value="ABC_membrane"/>
    <property type="match status" value="1"/>
</dbReference>
<protein>
    <recommendedName>
        <fullName evidence="2">ABC-type xenobiotic transporter</fullName>
        <ecNumber evidence="2">7.6.2.2</ecNumber>
    </recommendedName>
</protein>
<evidence type="ECO:0000256" key="2">
    <source>
        <dbReference type="ARBA" id="ARBA00012191"/>
    </source>
</evidence>
<evidence type="ECO:0000256" key="6">
    <source>
        <dbReference type="ARBA" id="ARBA00022741"/>
    </source>
</evidence>
<dbReference type="GO" id="GO:0008559">
    <property type="term" value="F:ABC-type xenobiotic transporter activity"/>
    <property type="evidence" value="ECO:0007669"/>
    <property type="project" value="UniProtKB-EC"/>
</dbReference>
<keyword evidence="16" id="KW-1185">Reference proteome</keyword>
<feature type="transmembrane region" description="Helical" evidence="13">
    <location>
        <begin position="527"/>
        <end position="549"/>
    </location>
</feature>